<dbReference type="Proteomes" id="UP000681907">
    <property type="component" value="Segment"/>
</dbReference>
<comment type="subcellular location">
    <subcellularLocation>
        <location evidence="1">Virion</location>
    </subcellularLocation>
</comment>
<protein>
    <submittedName>
        <fullName evidence="8">Maturation protein</fullName>
    </submittedName>
</protein>
<keyword evidence="2" id="KW-0945">Host-virus interaction</keyword>
<evidence type="ECO:0000313" key="9">
    <source>
        <dbReference type="Proteomes" id="UP000681907"/>
    </source>
</evidence>
<evidence type="ECO:0000256" key="6">
    <source>
        <dbReference type="ARBA" id="ARBA00023296"/>
    </source>
</evidence>
<name>A0A8S5L4Q6_9VIRU</name>
<reference evidence="8" key="1">
    <citation type="submission" date="2020-09" db="EMBL/GenBank/DDBJ databases">
        <title>Leviviricetes taxonomy.</title>
        <authorList>
            <person name="Stockdale S.R."/>
            <person name="Callanan J."/>
            <person name="Adriaenssens E.M."/>
            <person name="Kuhn J.H."/>
            <person name="Rumnieks J."/>
            <person name="Shkoporov A."/>
            <person name="Draper L.A."/>
            <person name="Ross P."/>
            <person name="Hill C."/>
        </authorList>
    </citation>
    <scope>NUCLEOTIDE SEQUENCE</scope>
</reference>
<evidence type="ECO:0000313" key="8">
    <source>
        <dbReference type="EMBL" id="DAD52665.1"/>
    </source>
</evidence>
<dbReference type="GeneID" id="80397080"/>
<gene>
    <name evidence="8" type="primary">SRR7976299_2_1</name>
</gene>
<evidence type="ECO:0000256" key="2">
    <source>
        <dbReference type="ARBA" id="ARBA00022581"/>
    </source>
</evidence>
<organism evidence="8 9">
    <name type="scientific">ssRNA phage SRR7976299_2</name>
    <dbReference type="NCBI Taxonomy" id="2786642"/>
    <lineage>
        <taxon>Viruses</taxon>
        <taxon>Riboviria</taxon>
        <taxon>Orthornavirae</taxon>
        <taxon>Lenarviricota</taxon>
        <taxon>Leviviricetes</taxon>
        <taxon>Norzivirales</taxon>
        <taxon>Atkinsviridae</taxon>
        <taxon>Mitdiwavirus</taxon>
        <taxon>Mitdiwavirus asiocola</taxon>
    </lineage>
</organism>
<dbReference type="GO" id="GO:0044423">
    <property type="term" value="C:virion component"/>
    <property type="evidence" value="ECO:0007669"/>
    <property type="project" value="UniProtKB-KW"/>
</dbReference>
<dbReference type="GO" id="GO:0039666">
    <property type="term" value="P:virion attachment to host cell pilus"/>
    <property type="evidence" value="ECO:0007669"/>
    <property type="project" value="UniProtKB-KW"/>
</dbReference>
<dbReference type="Pfam" id="PF03863">
    <property type="entry name" value="Phage_mat-A"/>
    <property type="match status" value="1"/>
</dbReference>
<keyword evidence="4" id="KW-0946">Virion</keyword>
<dbReference type="InterPro" id="IPR005563">
    <property type="entry name" value="A_protein"/>
</dbReference>
<evidence type="ECO:0000256" key="1">
    <source>
        <dbReference type="ARBA" id="ARBA00004328"/>
    </source>
</evidence>
<accession>A0A8S5L4Q6</accession>
<comment type="similarity">
    <text evidence="7">Belongs to the Leviviricetes maturation protein family.</text>
</comment>
<dbReference type="EMBL" id="BK014171">
    <property type="protein sequence ID" value="DAD52665.1"/>
    <property type="molecule type" value="Genomic_RNA"/>
</dbReference>
<proteinExistence type="inferred from homology"/>
<keyword evidence="3" id="KW-1161">Viral attachment to host cell</keyword>
<sequence length="398" mass="44640">MADKTRHKYLDDQKFALYNGTLTRVGAINDYLYTRIGSSLPHYEAIIKEGKSATTPLTVEVRDRLIDQGAITRVWADGREENQTWCGFSHSVPYSTPSSFKAETARSIAAVKVRGKIHDESSAYSGLQFLGELRETLHMIKHPAEAAFALTNKFARNASNLRQKRKVRKITKRDFSEAIAGSWLEFAFGLQPLVDDITAIAAAALPMQEDIRIVRLTGSGVDYGSSSESQENGDFGLANISRIREAVSTYKHKYVVGFRREVQASNNSLRQVYDQGAFKFSEIIPTAWELLPWSFFIDYFSNIGDCINADLVSLENVVWSSSSAVFTYDELHHSFAIRDAFPYLGTTTFSEQPLYSSRYTRVTRTGDMPDFPSLRFQLPGATKQFLNIAALAALVFPK</sequence>
<dbReference type="KEGG" id="vg:80397080"/>
<evidence type="ECO:0000256" key="3">
    <source>
        <dbReference type="ARBA" id="ARBA00022804"/>
    </source>
</evidence>
<evidence type="ECO:0000256" key="4">
    <source>
        <dbReference type="ARBA" id="ARBA00022844"/>
    </source>
</evidence>
<keyword evidence="5" id="KW-1175">Viral attachment to host cell pilus</keyword>
<evidence type="ECO:0000256" key="7">
    <source>
        <dbReference type="ARBA" id="ARBA00035110"/>
    </source>
</evidence>
<keyword evidence="6" id="KW-1160">Virus entry into host cell</keyword>
<evidence type="ECO:0000256" key="5">
    <source>
        <dbReference type="ARBA" id="ARBA00023104"/>
    </source>
</evidence>
<keyword evidence="9" id="KW-1185">Reference proteome</keyword>
<dbReference type="RefSeq" id="YP_010768865.1">
    <property type="nucleotide sequence ID" value="NC_073812.1"/>
</dbReference>